<dbReference type="InterPro" id="IPR011990">
    <property type="entry name" value="TPR-like_helical_dom_sf"/>
</dbReference>
<organism evidence="1">
    <name type="scientific">marine sediment metagenome</name>
    <dbReference type="NCBI Taxonomy" id="412755"/>
    <lineage>
        <taxon>unclassified sequences</taxon>
        <taxon>metagenomes</taxon>
        <taxon>ecological metagenomes</taxon>
    </lineage>
</organism>
<dbReference type="Pfam" id="PF13414">
    <property type="entry name" value="TPR_11"/>
    <property type="match status" value="1"/>
</dbReference>
<reference evidence="1" key="1">
    <citation type="journal article" date="2015" name="Nature">
        <title>Complex archaea that bridge the gap between prokaryotes and eukaryotes.</title>
        <authorList>
            <person name="Spang A."/>
            <person name="Saw J.H."/>
            <person name="Jorgensen S.L."/>
            <person name="Zaremba-Niedzwiedzka K."/>
            <person name="Martijn J."/>
            <person name="Lind A.E."/>
            <person name="van Eijk R."/>
            <person name="Schleper C."/>
            <person name="Guy L."/>
            <person name="Ettema T.J."/>
        </authorList>
    </citation>
    <scope>NUCLEOTIDE SEQUENCE</scope>
</reference>
<dbReference type="AlphaFoldDB" id="A0A0F8WL63"/>
<dbReference type="SMART" id="SM00028">
    <property type="entry name" value="TPR"/>
    <property type="match status" value="1"/>
</dbReference>
<sequence length="56" mass="6399">MDAYEKAVSHYKKALKIKGDFAEAHYNLGTALFKKGKFGKAVRSWSEALRLKPNWV</sequence>
<dbReference type="PROSITE" id="PS50005">
    <property type="entry name" value="TPR"/>
    <property type="match status" value="1"/>
</dbReference>
<accession>A0A0F8WL63</accession>
<comment type="caution">
    <text evidence="1">The sequence shown here is derived from an EMBL/GenBank/DDBJ whole genome shotgun (WGS) entry which is preliminary data.</text>
</comment>
<dbReference type="PROSITE" id="PS50293">
    <property type="entry name" value="TPR_REGION"/>
    <property type="match status" value="1"/>
</dbReference>
<dbReference type="EMBL" id="LAZR01064390">
    <property type="protein sequence ID" value="KKK57617.1"/>
    <property type="molecule type" value="Genomic_DNA"/>
</dbReference>
<dbReference type="SUPFAM" id="SSF48452">
    <property type="entry name" value="TPR-like"/>
    <property type="match status" value="1"/>
</dbReference>
<name>A0A0F8WL63_9ZZZZ</name>
<evidence type="ECO:0000313" key="1">
    <source>
        <dbReference type="EMBL" id="KKK57617.1"/>
    </source>
</evidence>
<gene>
    <name evidence="1" type="ORF">LCGC14_3052690</name>
</gene>
<dbReference type="InterPro" id="IPR019734">
    <property type="entry name" value="TPR_rpt"/>
</dbReference>
<dbReference type="Gene3D" id="1.25.40.10">
    <property type="entry name" value="Tetratricopeptide repeat domain"/>
    <property type="match status" value="1"/>
</dbReference>
<feature type="non-terminal residue" evidence="1">
    <location>
        <position position="56"/>
    </location>
</feature>
<protein>
    <submittedName>
        <fullName evidence="1">Uncharacterized protein</fullName>
    </submittedName>
</protein>
<proteinExistence type="predicted"/>